<dbReference type="InterPro" id="IPR011711">
    <property type="entry name" value="GntR_C"/>
</dbReference>
<dbReference type="InterPro" id="IPR000524">
    <property type="entry name" value="Tscrpt_reg_HTH_GntR"/>
</dbReference>
<evidence type="ECO:0000256" key="1">
    <source>
        <dbReference type="ARBA" id="ARBA00023015"/>
    </source>
</evidence>
<dbReference type="CDD" id="cd07377">
    <property type="entry name" value="WHTH_GntR"/>
    <property type="match status" value="1"/>
</dbReference>
<sequence length="214" mass="25013">MAVTQMEIAYEYIKERILNGVFKPSQKLTENKLAEDINVSRSTVKKALMMLEKENLVTVEMNKGATIKSFTLEEMMNYLEMREVLEGLIGRKAALNIMDNDLVRLEELFSEMSTLIQENRFDEYSKKNRLFHQIIYQASNNPEAVKMINTIKTQLNRSYFRTILVPGRKDLSIKEHEAILKALQSRDPVKCEEAVKKHIMNIRELIQDNYTYLV</sequence>
<dbReference type="OrthoDB" id="114741at2"/>
<dbReference type="Gene3D" id="1.20.120.530">
    <property type="entry name" value="GntR ligand-binding domain-like"/>
    <property type="match status" value="1"/>
</dbReference>
<dbReference type="Pfam" id="PF07729">
    <property type="entry name" value="FCD"/>
    <property type="match status" value="1"/>
</dbReference>
<dbReference type="RefSeq" id="WP_150439241.1">
    <property type="nucleotide sequence ID" value="NZ_VYKL01000014.1"/>
</dbReference>
<dbReference type="Gene3D" id="1.10.10.10">
    <property type="entry name" value="Winged helix-like DNA-binding domain superfamily/Winged helix DNA-binding domain"/>
    <property type="match status" value="1"/>
</dbReference>
<evidence type="ECO:0000259" key="4">
    <source>
        <dbReference type="PROSITE" id="PS50949"/>
    </source>
</evidence>
<dbReference type="InterPro" id="IPR036388">
    <property type="entry name" value="WH-like_DNA-bd_sf"/>
</dbReference>
<dbReference type="GO" id="GO:0003700">
    <property type="term" value="F:DNA-binding transcription factor activity"/>
    <property type="evidence" value="ECO:0007669"/>
    <property type="project" value="InterPro"/>
</dbReference>
<dbReference type="SUPFAM" id="SSF48008">
    <property type="entry name" value="GntR ligand-binding domain-like"/>
    <property type="match status" value="1"/>
</dbReference>
<dbReference type="PRINTS" id="PR00035">
    <property type="entry name" value="HTHGNTR"/>
</dbReference>
<protein>
    <submittedName>
        <fullName evidence="5">GntR family transcriptional regulator</fullName>
    </submittedName>
</protein>
<keyword evidence="6" id="KW-1185">Reference proteome</keyword>
<accession>A0A5J5HW54</accession>
<dbReference type="Proteomes" id="UP000326671">
    <property type="component" value="Unassembled WGS sequence"/>
</dbReference>
<feature type="domain" description="HTH gntR-type" evidence="4">
    <location>
        <begin position="3"/>
        <end position="70"/>
    </location>
</feature>
<dbReference type="PROSITE" id="PS50949">
    <property type="entry name" value="HTH_GNTR"/>
    <property type="match status" value="1"/>
</dbReference>
<dbReference type="SUPFAM" id="SSF46785">
    <property type="entry name" value="Winged helix' DNA-binding domain"/>
    <property type="match status" value="1"/>
</dbReference>
<comment type="caution">
    <text evidence="5">The sequence shown here is derived from an EMBL/GenBank/DDBJ whole genome shotgun (WGS) entry which is preliminary data.</text>
</comment>
<dbReference type="GO" id="GO:0003677">
    <property type="term" value="F:DNA binding"/>
    <property type="evidence" value="ECO:0007669"/>
    <property type="project" value="UniProtKB-KW"/>
</dbReference>
<reference evidence="5 6" key="1">
    <citation type="submission" date="2019-09" db="EMBL/GenBank/DDBJ databases">
        <title>Whole genome sequences of isolates from the Mars Exploration Rovers.</title>
        <authorList>
            <person name="Seuylemezian A."/>
            <person name="Vaishampayan P."/>
        </authorList>
    </citation>
    <scope>NUCLEOTIDE SEQUENCE [LARGE SCALE GENOMIC DNA]</scope>
    <source>
        <strain evidence="5 6">MER_TA_151</strain>
    </source>
</reference>
<dbReference type="EMBL" id="VYKL01000014">
    <property type="protein sequence ID" value="KAA9027013.1"/>
    <property type="molecule type" value="Genomic_DNA"/>
</dbReference>
<dbReference type="AlphaFoldDB" id="A0A5J5HW54"/>
<keyword evidence="3" id="KW-0804">Transcription</keyword>
<dbReference type="InterPro" id="IPR036390">
    <property type="entry name" value="WH_DNA-bd_sf"/>
</dbReference>
<name>A0A5J5HW54_9BACI</name>
<keyword evidence="2" id="KW-0238">DNA-binding</keyword>
<organism evidence="5 6">
    <name type="scientific">Niallia endozanthoxylica</name>
    <dbReference type="NCBI Taxonomy" id="2036016"/>
    <lineage>
        <taxon>Bacteria</taxon>
        <taxon>Bacillati</taxon>
        <taxon>Bacillota</taxon>
        <taxon>Bacilli</taxon>
        <taxon>Bacillales</taxon>
        <taxon>Bacillaceae</taxon>
        <taxon>Niallia</taxon>
    </lineage>
</organism>
<dbReference type="Pfam" id="PF00392">
    <property type="entry name" value="GntR"/>
    <property type="match status" value="1"/>
</dbReference>
<dbReference type="SMART" id="SM00345">
    <property type="entry name" value="HTH_GNTR"/>
    <property type="match status" value="1"/>
</dbReference>
<evidence type="ECO:0000256" key="3">
    <source>
        <dbReference type="ARBA" id="ARBA00023163"/>
    </source>
</evidence>
<dbReference type="SMART" id="SM00895">
    <property type="entry name" value="FCD"/>
    <property type="match status" value="1"/>
</dbReference>
<keyword evidence="1" id="KW-0805">Transcription regulation</keyword>
<evidence type="ECO:0000313" key="6">
    <source>
        <dbReference type="Proteomes" id="UP000326671"/>
    </source>
</evidence>
<proteinExistence type="predicted"/>
<evidence type="ECO:0000256" key="2">
    <source>
        <dbReference type="ARBA" id="ARBA00023125"/>
    </source>
</evidence>
<evidence type="ECO:0000313" key="5">
    <source>
        <dbReference type="EMBL" id="KAA9027013.1"/>
    </source>
</evidence>
<dbReference type="PANTHER" id="PTHR43537">
    <property type="entry name" value="TRANSCRIPTIONAL REGULATOR, GNTR FAMILY"/>
    <property type="match status" value="1"/>
</dbReference>
<gene>
    <name evidence="5" type="ORF">F4V44_06775</name>
</gene>
<dbReference type="PANTHER" id="PTHR43537:SF5">
    <property type="entry name" value="UXU OPERON TRANSCRIPTIONAL REGULATOR"/>
    <property type="match status" value="1"/>
</dbReference>
<dbReference type="InterPro" id="IPR008920">
    <property type="entry name" value="TF_FadR/GntR_C"/>
</dbReference>